<keyword evidence="2" id="KW-0813">Transport</keyword>
<dbReference type="Gene3D" id="1.20.1250.20">
    <property type="entry name" value="MFS general substrate transporter like domains"/>
    <property type="match status" value="1"/>
</dbReference>
<name>A0A0R1ZJN2_9LACO</name>
<dbReference type="RefSeq" id="WP_235804214.1">
    <property type="nucleotide sequence ID" value="NZ_AYYO01000030.1"/>
</dbReference>
<sequence>MNSHSDQPQPSIFTRNTILILFGAFSYQAASMLMNPLIVGFTHSLGASAVLAGMIAAMMNFVSLLFRPFAGQLTDTVSKYKLAFIGGGLLLLASVGYAVAIAPWMIALFRIANGIGFALCSVCMATWLSGMLPRNKVGMGMGYYGMMNALGMAIAPALGIFVYSHFSYRIAFLCATVFSAILLILIQFVLDRGLPLQTAVQGGKHKLRIVQPKVIPVAIIIMLLSIPYFATQSYIVEYVAARHLHVAVGSFFIIYAVILLVMRIVLKDYFDRVPFKWFLLAGTICDLIGMVGLMNLYNIWMMILAAAGLAGGYGLMYSVCQSTALLVAPMEEQGLANSTFYIGMDTGMVLGPIIGGFLYGYLPYSMFYPALMLVVPITAIVYLIFRKQLQV</sequence>
<feature type="transmembrane region" description="Helical" evidence="6">
    <location>
        <begin position="303"/>
        <end position="328"/>
    </location>
</feature>
<feature type="domain" description="Major facilitator superfamily (MFS) profile" evidence="7">
    <location>
        <begin position="16"/>
        <end position="388"/>
    </location>
</feature>
<gene>
    <name evidence="8" type="ORF">FC18_GL001618</name>
</gene>
<dbReference type="SUPFAM" id="SSF103473">
    <property type="entry name" value="MFS general substrate transporter"/>
    <property type="match status" value="1"/>
</dbReference>
<organism evidence="8 9">
    <name type="scientific">Lacticaseibacillus sharpeae JCM 1186 = DSM 20505</name>
    <dbReference type="NCBI Taxonomy" id="1291052"/>
    <lineage>
        <taxon>Bacteria</taxon>
        <taxon>Bacillati</taxon>
        <taxon>Bacillota</taxon>
        <taxon>Bacilli</taxon>
        <taxon>Lactobacillales</taxon>
        <taxon>Lactobacillaceae</taxon>
        <taxon>Lacticaseibacillus</taxon>
    </lineage>
</organism>
<dbReference type="GO" id="GO:0022857">
    <property type="term" value="F:transmembrane transporter activity"/>
    <property type="evidence" value="ECO:0007669"/>
    <property type="project" value="InterPro"/>
</dbReference>
<evidence type="ECO:0000256" key="1">
    <source>
        <dbReference type="ARBA" id="ARBA00004651"/>
    </source>
</evidence>
<dbReference type="GO" id="GO:0005886">
    <property type="term" value="C:plasma membrane"/>
    <property type="evidence" value="ECO:0007669"/>
    <property type="project" value="UniProtKB-SubCell"/>
</dbReference>
<dbReference type="PROSITE" id="PS50850">
    <property type="entry name" value="MFS"/>
    <property type="match status" value="1"/>
</dbReference>
<feature type="transmembrane region" description="Helical" evidence="6">
    <location>
        <begin position="50"/>
        <end position="70"/>
    </location>
</feature>
<keyword evidence="5 6" id="KW-0472">Membrane</keyword>
<keyword evidence="4 6" id="KW-1133">Transmembrane helix</keyword>
<dbReference type="InterPro" id="IPR020846">
    <property type="entry name" value="MFS_dom"/>
</dbReference>
<feature type="transmembrane region" description="Helical" evidence="6">
    <location>
        <begin position="340"/>
        <end position="361"/>
    </location>
</feature>
<dbReference type="AlphaFoldDB" id="A0A0R1ZJN2"/>
<feature type="transmembrane region" description="Helical" evidence="6">
    <location>
        <begin position="243"/>
        <end position="265"/>
    </location>
</feature>
<evidence type="ECO:0000256" key="3">
    <source>
        <dbReference type="ARBA" id="ARBA00022692"/>
    </source>
</evidence>
<feature type="transmembrane region" description="Helical" evidence="6">
    <location>
        <begin position="214"/>
        <end position="231"/>
    </location>
</feature>
<evidence type="ECO:0000256" key="6">
    <source>
        <dbReference type="SAM" id="Phobius"/>
    </source>
</evidence>
<comment type="subcellular location">
    <subcellularLocation>
        <location evidence="1">Cell membrane</location>
        <topology evidence="1">Multi-pass membrane protein</topology>
    </subcellularLocation>
</comment>
<comment type="caution">
    <text evidence="8">The sequence shown here is derived from an EMBL/GenBank/DDBJ whole genome shotgun (WGS) entry which is preliminary data.</text>
</comment>
<feature type="transmembrane region" description="Helical" evidence="6">
    <location>
        <begin position="170"/>
        <end position="190"/>
    </location>
</feature>
<feature type="transmembrane region" description="Helical" evidence="6">
    <location>
        <begin position="277"/>
        <end position="297"/>
    </location>
</feature>
<dbReference type="Pfam" id="PF07690">
    <property type="entry name" value="MFS_1"/>
    <property type="match status" value="1"/>
</dbReference>
<accession>A0A0R1ZJN2</accession>
<evidence type="ECO:0000313" key="8">
    <source>
        <dbReference type="EMBL" id="KRM55168.1"/>
    </source>
</evidence>
<dbReference type="InterPro" id="IPR011701">
    <property type="entry name" value="MFS"/>
</dbReference>
<protein>
    <submittedName>
        <fullName evidence="8">Multidrug transport protein</fullName>
    </submittedName>
</protein>
<dbReference type="PATRIC" id="fig|1291052.5.peg.1648"/>
<evidence type="ECO:0000256" key="5">
    <source>
        <dbReference type="ARBA" id="ARBA00023136"/>
    </source>
</evidence>
<evidence type="ECO:0000259" key="7">
    <source>
        <dbReference type="PROSITE" id="PS50850"/>
    </source>
</evidence>
<feature type="transmembrane region" description="Helical" evidence="6">
    <location>
        <begin position="82"/>
        <end position="105"/>
    </location>
</feature>
<evidence type="ECO:0000256" key="2">
    <source>
        <dbReference type="ARBA" id="ARBA00022448"/>
    </source>
</evidence>
<feature type="transmembrane region" description="Helical" evidence="6">
    <location>
        <begin position="111"/>
        <end position="130"/>
    </location>
</feature>
<dbReference type="STRING" id="1291052.FC18_GL001618"/>
<dbReference type="PANTHER" id="PTHR23531:SF1">
    <property type="entry name" value="QUINOLENE RESISTANCE PROTEIN NORA"/>
    <property type="match status" value="1"/>
</dbReference>
<dbReference type="EMBL" id="AYYO01000030">
    <property type="protein sequence ID" value="KRM55168.1"/>
    <property type="molecule type" value="Genomic_DNA"/>
</dbReference>
<keyword evidence="3 6" id="KW-0812">Transmembrane</keyword>
<dbReference type="PANTHER" id="PTHR23531">
    <property type="entry name" value="QUINOLENE RESISTANCE PROTEIN NORA"/>
    <property type="match status" value="1"/>
</dbReference>
<evidence type="ECO:0000256" key="4">
    <source>
        <dbReference type="ARBA" id="ARBA00022989"/>
    </source>
</evidence>
<proteinExistence type="predicted"/>
<keyword evidence="9" id="KW-1185">Reference proteome</keyword>
<dbReference type="InterPro" id="IPR052714">
    <property type="entry name" value="MFS_Exporter"/>
</dbReference>
<feature type="transmembrane region" description="Helical" evidence="6">
    <location>
        <begin position="142"/>
        <end position="164"/>
    </location>
</feature>
<evidence type="ECO:0000313" key="9">
    <source>
        <dbReference type="Proteomes" id="UP000051679"/>
    </source>
</evidence>
<dbReference type="Proteomes" id="UP000051679">
    <property type="component" value="Unassembled WGS sequence"/>
</dbReference>
<feature type="transmembrane region" description="Helical" evidence="6">
    <location>
        <begin position="367"/>
        <end position="385"/>
    </location>
</feature>
<reference evidence="8 9" key="1">
    <citation type="journal article" date="2015" name="Genome Announc.">
        <title>Expanding the biotechnology potential of lactobacilli through comparative genomics of 213 strains and associated genera.</title>
        <authorList>
            <person name="Sun Z."/>
            <person name="Harris H.M."/>
            <person name="McCann A."/>
            <person name="Guo C."/>
            <person name="Argimon S."/>
            <person name="Zhang W."/>
            <person name="Yang X."/>
            <person name="Jeffery I.B."/>
            <person name="Cooney J.C."/>
            <person name="Kagawa T.F."/>
            <person name="Liu W."/>
            <person name="Song Y."/>
            <person name="Salvetti E."/>
            <person name="Wrobel A."/>
            <person name="Rasinkangas P."/>
            <person name="Parkhill J."/>
            <person name="Rea M.C."/>
            <person name="O'Sullivan O."/>
            <person name="Ritari J."/>
            <person name="Douillard F.P."/>
            <person name="Paul Ross R."/>
            <person name="Yang R."/>
            <person name="Briner A.E."/>
            <person name="Felis G.E."/>
            <person name="de Vos W.M."/>
            <person name="Barrangou R."/>
            <person name="Klaenhammer T.R."/>
            <person name="Caufield P.W."/>
            <person name="Cui Y."/>
            <person name="Zhang H."/>
            <person name="O'Toole P.W."/>
        </authorList>
    </citation>
    <scope>NUCLEOTIDE SEQUENCE [LARGE SCALE GENOMIC DNA]</scope>
    <source>
        <strain evidence="8 9">DSM 20505</strain>
    </source>
</reference>
<feature type="transmembrane region" description="Helical" evidence="6">
    <location>
        <begin position="12"/>
        <end position="30"/>
    </location>
</feature>
<dbReference type="InterPro" id="IPR036259">
    <property type="entry name" value="MFS_trans_sf"/>
</dbReference>